<gene>
    <name evidence="1" type="ORF">COLO4_37563</name>
</gene>
<comment type="caution">
    <text evidence="1">The sequence shown here is derived from an EMBL/GenBank/DDBJ whole genome shotgun (WGS) entry which is preliminary data.</text>
</comment>
<dbReference type="AlphaFoldDB" id="A0A1R3G0S6"/>
<organism evidence="1 2">
    <name type="scientific">Corchorus olitorius</name>
    <dbReference type="NCBI Taxonomy" id="93759"/>
    <lineage>
        <taxon>Eukaryota</taxon>
        <taxon>Viridiplantae</taxon>
        <taxon>Streptophyta</taxon>
        <taxon>Embryophyta</taxon>
        <taxon>Tracheophyta</taxon>
        <taxon>Spermatophyta</taxon>
        <taxon>Magnoliopsida</taxon>
        <taxon>eudicotyledons</taxon>
        <taxon>Gunneridae</taxon>
        <taxon>Pentapetalae</taxon>
        <taxon>rosids</taxon>
        <taxon>malvids</taxon>
        <taxon>Malvales</taxon>
        <taxon>Malvaceae</taxon>
        <taxon>Grewioideae</taxon>
        <taxon>Apeibeae</taxon>
        <taxon>Corchorus</taxon>
    </lineage>
</organism>
<name>A0A1R3G0S6_9ROSI</name>
<sequence length="150" mass="16493">MSNMAPFGSTIAWTSPGIVAAVWEIFPTVDGLQTLSVTLFRSPDSNSDLSFAVGCTDGHENASDSRGKTYTDLPNSPLDRAQTQDGGKWCYLRVVQPLSHTNPLHSSTVVNSLVSYPFYRFPCAMEGVLSFLSLKPRKFTCKFTLLFMPC</sequence>
<proteinExistence type="predicted"/>
<keyword evidence="2" id="KW-1185">Reference proteome</keyword>
<reference evidence="2" key="1">
    <citation type="submission" date="2013-09" db="EMBL/GenBank/DDBJ databases">
        <title>Corchorus olitorius genome sequencing.</title>
        <authorList>
            <person name="Alam M."/>
            <person name="Haque M.S."/>
            <person name="Islam M.S."/>
            <person name="Emdad E.M."/>
            <person name="Islam M.M."/>
            <person name="Ahmed B."/>
            <person name="Halim A."/>
            <person name="Hossen Q.M.M."/>
            <person name="Hossain M.Z."/>
            <person name="Ahmed R."/>
            <person name="Khan M.M."/>
            <person name="Islam R."/>
            <person name="Rashid M.M."/>
            <person name="Khan S.A."/>
            <person name="Rahman M.S."/>
            <person name="Alam M."/>
            <person name="Yahiya A.S."/>
            <person name="Khan M.S."/>
            <person name="Azam M.S."/>
            <person name="Haque T."/>
            <person name="Lashkar M.Z.H."/>
            <person name="Akhand A.I."/>
            <person name="Morshed G."/>
            <person name="Roy S."/>
            <person name="Uddin K.S."/>
            <person name="Rabeya T."/>
            <person name="Hossain A.S."/>
            <person name="Chowdhury A."/>
            <person name="Snigdha A.R."/>
            <person name="Mortoza M.S."/>
            <person name="Matin S.A."/>
            <person name="Hoque S.M.E."/>
            <person name="Islam M.K."/>
            <person name="Roy D.K."/>
            <person name="Haider R."/>
            <person name="Moosa M.M."/>
            <person name="Elias S.M."/>
            <person name="Hasan A.M."/>
            <person name="Jahan S."/>
            <person name="Shafiuddin M."/>
            <person name="Mahmood N."/>
            <person name="Shommy N.S."/>
        </authorList>
    </citation>
    <scope>NUCLEOTIDE SEQUENCE [LARGE SCALE GENOMIC DNA]</scope>
    <source>
        <strain evidence="2">cv. O-4</strain>
    </source>
</reference>
<protein>
    <submittedName>
        <fullName evidence="1">Uncharacterized protein</fullName>
    </submittedName>
</protein>
<evidence type="ECO:0000313" key="2">
    <source>
        <dbReference type="Proteomes" id="UP000187203"/>
    </source>
</evidence>
<evidence type="ECO:0000313" key="1">
    <source>
        <dbReference type="EMBL" id="OMO51686.1"/>
    </source>
</evidence>
<dbReference type="OrthoDB" id="10539405at2759"/>
<accession>A0A1R3G0S6</accession>
<dbReference type="EMBL" id="AWUE01024078">
    <property type="protein sequence ID" value="OMO51686.1"/>
    <property type="molecule type" value="Genomic_DNA"/>
</dbReference>
<dbReference type="Proteomes" id="UP000187203">
    <property type="component" value="Unassembled WGS sequence"/>
</dbReference>